<dbReference type="GO" id="GO:0004672">
    <property type="term" value="F:protein kinase activity"/>
    <property type="evidence" value="ECO:0007669"/>
    <property type="project" value="InterPro"/>
</dbReference>
<evidence type="ECO:0000313" key="3">
    <source>
        <dbReference type="Proteomes" id="UP000664859"/>
    </source>
</evidence>
<feature type="non-terminal residue" evidence="2">
    <location>
        <position position="1"/>
    </location>
</feature>
<dbReference type="InterPro" id="IPR000719">
    <property type="entry name" value="Prot_kinase_dom"/>
</dbReference>
<dbReference type="Gene3D" id="1.10.510.10">
    <property type="entry name" value="Transferase(Phosphotransferase) domain 1"/>
    <property type="match status" value="1"/>
</dbReference>
<dbReference type="Pfam" id="PF00069">
    <property type="entry name" value="Pkinase"/>
    <property type="match status" value="1"/>
</dbReference>
<protein>
    <submittedName>
        <fullName evidence="2">Kinase-like domain-containing protein</fullName>
    </submittedName>
</protein>
<dbReference type="PANTHER" id="PTHR24347">
    <property type="entry name" value="SERINE/THREONINE-PROTEIN KINASE"/>
    <property type="match status" value="1"/>
</dbReference>
<evidence type="ECO:0000259" key="1">
    <source>
        <dbReference type="PROSITE" id="PS50011"/>
    </source>
</evidence>
<evidence type="ECO:0000313" key="2">
    <source>
        <dbReference type="EMBL" id="KAG5181185.1"/>
    </source>
</evidence>
<proteinExistence type="predicted"/>
<dbReference type="InterPro" id="IPR008271">
    <property type="entry name" value="Ser/Thr_kinase_AS"/>
</dbReference>
<dbReference type="SUPFAM" id="SSF56112">
    <property type="entry name" value="Protein kinase-like (PK-like)"/>
    <property type="match status" value="1"/>
</dbReference>
<dbReference type="InterPro" id="IPR011009">
    <property type="entry name" value="Kinase-like_dom_sf"/>
</dbReference>
<dbReference type="GO" id="GO:0005524">
    <property type="term" value="F:ATP binding"/>
    <property type="evidence" value="ECO:0007669"/>
    <property type="project" value="InterPro"/>
</dbReference>
<dbReference type="OrthoDB" id="40902at2759"/>
<keyword evidence="3" id="KW-1185">Reference proteome</keyword>
<feature type="domain" description="Protein kinase" evidence="1">
    <location>
        <begin position="1"/>
        <end position="215"/>
    </location>
</feature>
<dbReference type="Proteomes" id="UP000664859">
    <property type="component" value="Unassembled WGS sequence"/>
</dbReference>
<dbReference type="PROSITE" id="PS50011">
    <property type="entry name" value="PROTEIN_KINASE_DOM"/>
    <property type="match status" value="1"/>
</dbReference>
<name>A0A835YTK6_9STRA</name>
<accession>A0A835YTK6</accession>
<dbReference type="SMART" id="SM00220">
    <property type="entry name" value="S_TKc"/>
    <property type="match status" value="1"/>
</dbReference>
<keyword evidence="2" id="KW-0808">Transferase</keyword>
<reference evidence="2" key="1">
    <citation type="submission" date="2021-02" db="EMBL/GenBank/DDBJ databases">
        <title>First Annotated Genome of the Yellow-green Alga Tribonema minus.</title>
        <authorList>
            <person name="Mahan K.M."/>
        </authorList>
    </citation>
    <scope>NUCLEOTIDE SEQUENCE</scope>
    <source>
        <strain evidence="2">UTEX B ZZ1240</strain>
    </source>
</reference>
<keyword evidence="2" id="KW-0418">Kinase</keyword>
<dbReference type="AlphaFoldDB" id="A0A835YTK6"/>
<dbReference type="PROSITE" id="PS00108">
    <property type="entry name" value="PROTEIN_KINASE_ST"/>
    <property type="match status" value="1"/>
</dbReference>
<organism evidence="2 3">
    <name type="scientific">Tribonema minus</name>
    <dbReference type="NCBI Taxonomy" id="303371"/>
    <lineage>
        <taxon>Eukaryota</taxon>
        <taxon>Sar</taxon>
        <taxon>Stramenopiles</taxon>
        <taxon>Ochrophyta</taxon>
        <taxon>PX clade</taxon>
        <taxon>Xanthophyceae</taxon>
        <taxon>Tribonematales</taxon>
        <taxon>Tribonemataceae</taxon>
        <taxon>Tribonema</taxon>
    </lineage>
</organism>
<dbReference type="EMBL" id="JAFCMP010000335">
    <property type="protein sequence ID" value="KAG5181185.1"/>
    <property type="molecule type" value="Genomic_DNA"/>
</dbReference>
<comment type="caution">
    <text evidence="2">The sequence shown here is derived from an EMBL/GenBank/DDBJ whole genome shotgun (WGS) entry which is preliminary data.</text>
</comment>
<gene>
    <name evidence="2" type="ORF">JKP88DRAFT_165841</name>
</gene>
<sequence length="244" mass="25543">IVRLRSAFETESLLVLELELMSGVDLFDRLSSGGVLSDAEAAGLVRNVLRAASFCARLGMAHRDIKLSNLIYPRRRGGGGSGGGGGACADPRCVRLGDFGMVGLHDKAGLLHGRCGTPGYVAPEILHAGVNAGYAGNVDAFSIGVVAYTVLCGYEPFYGVNERLLIAANKAGRYEFHMPEWEGVPDDAKDLVAALLERDPAKRLTPEAALSHPWLLRHAPYNDAADAGAGDGAAAVGQQGCVVA</sequence>